<accession>A0A1M4TYX2</accession>
<evidence type="ECO:0000313" key="1">
    <source>
        <dbReference type="EMBL" id="SHE49659.1"/>
    </source>
</evidence>
<name>A0A1M4TYX2_9FLAO</name>
<dbReference type="Proteomes" id="UP000184518">
    <property type="component" value="Unassembled WGS sequence"/>
</dbReference>
<dbReference type="Pfam" id="PF09697">
    <property type="entry name" value="Porph_ging"/>
    <property type="match status" value="1"/>
</dbReference>
<keyword evidence="2" id="KW-1185">Reference proteome</keyword>
<gene>
    <name evidence="1" type="ORF">SAMN05443633_101360</name>
</gene>
<protein>
    <submittedName>
        <fullName evidence="1">GLPGLI family protein</fullName>
    </submittedName>
</protein>
<dbReference type="AlphaFoldDB" id="A0A1M4TYX2"/>
<evidence type="ECO:0000313" key="2">
    <source>
        <dbReference type="Proteomes" id="UP000184518"/>
    </source>
</evidence>
<dbReference type="NCBIfam" id="TIGR01200">
    <property type="entry name" value="GLPGLI"/>
    <property type="match status" value="1"/>
</dbReference>
<dbReference type="STRING" id="1416778.SAMN05443633_101360"/>
<sequence length="269" mass="31426">MKHIQLFLLLSFTLFFAQKQQFIYEYRFVPDSTDRSAVRTEFMALNINSTKSEFYGLERFKSDSAMLADSKKGIFSMPPNKEMIGERVIKYPNSSKLSYIKILDEKYIVEQDVKLNWNLKNEFKTIMSYKAQKATTEFGGRRWIAWFTSGIPFQDGPYKFSGLPGLILELEDSTHSHIFTIKGMKDTDEEFIYPNLNNYKEIKITYPQFVKVFKTNRKNPVASLIGKIPDQTDSSGKFTSGQQMLKEIETMRLEQFKKDNNIIEINLLR</sequence>
<organism evidence="1 2">
    <name type="scientific">Chryseobacterium arachidis</name>
    <dbReference type="NCBI Taxonomy" id="1416778"/>
    <lineage>
        <taxon>Bacteria</taxon>
        <taxon>Pseudomonadati</taxon>
        <taxon>Bacteroidota</taxon>
        <taxon>Flavobacteriia</taxon>
        <taxon>Flavobacteriales</taxon>
        <taxon>Weeksellaceae</taxon>
        <taxon>Chryseobacterium group</taxon>
        <taxon>Chryseobacterium</taxon>
    </lineage>
</organism>
<reference evidence="2" key="1">
    <citation type="submission" date="2016-11" db="EMBL/GenBank/DDBJ databases">
        <authorList>
            <person name="Varghese N."/>
            <person name="Submissions S."/>
        </authorList>
    </citation>
    <scope>NUCLEOTIDE SEQUENCE [LARGE SCALE GENOMIC DNA]</scope>
    <source>
        <strain evidence="2">DSM 27619</strain>
    </source>
</reference>
<dbReference type="EMBL" id="FQUT01000001">
    <property type="protein sequence ID" value="SHE49659.1"/>
    <property type="molecule type" value="Genomic_DNA"/>
</dbReference>
<dbReference type="RefSeq" id="WP_072952905.1">
    <property type="nucleotide sequence ID" value="NZ_FQUT01000001.1"/>
</dbReference>
<proteinExistence type="predicted"/>
<dbReference type="InterPro" id="IPR005901">
    <property type="entry name" value="GLPGLI"/>
</dbReference>
<dbReference type="OrthoDB" id="1440774at2"/>